<reference evidence="1 2" key="1">
    <citation type="submission" date="2023-09" db="EMBL/GenBank/DDBJ databases">
        <authorList>
            <person name="Wang M."/>
        </authorList>
    </citation>
    <scope>NUCLEOTIDE SEQUENCE [LARGE SCALE GENOMIC DNA]</scope>
    <source>
        <strain evidence="1">GT-2023</strain>
        <tissue evidence="1">Liver</tissue>
    </source>
</reference>
<accession>A0ABR3NGL5</accession>
<evidence type="ECO:0000313" key="2">
    <source>
        <dbReference type="Proteomes" id="UP001558613"/>
    </source>
</evidence>
<dbReference type="InterPro" id="IPR036352">
    <property type="entry name" value="Semap_dom_sf"/>
</dbReference>
<keyword evidence="2" id="KW-1185">Reference proteome</keyword>
<proteinExistence type="predicted"/>
<dbReference type="SUPFAM" id="SSF101912">
    <property type="entry name" value="Sema domain"/>
    <property type="match status" value="1"/>
</dbReference>
<gene>
    <name evidence="1" type="ORF">QQF64_035466</name>
</gene>
<organism evidence="1 2">
    <name type="scientific">Cirrhinus molitorella</name>
    <name type="common">mud carp</name>
    <dbReference type="NCBI Taxonomy" id="172907"/>
    <lineage>
        <taxon>Eukaryota</taxon>
        <taxon>Metazoa</taxon>
        <taxon>Chordata</taxon>
        <taxon>Craniata</taxon>
        <taxon>Vertebrata</taxon>
        <taxon>Euteleostomi</taxon>
        <taxon>Actinopterygii</taxon>
        <taxon>Neopterygii</taxon>
        <taxon>Teleostei</taxon>
        <taxon>Ostariophysi</taxon>
        <taxon>Cypriniformes</taxon>
        <taxon>Cyprinidae</taxon>
        <taxon>Labeoninae</taxon>
        <taxon>Labeonini</taxon>
        <taxon>Cirrhinus</taxon>
    </lineage>
</organism>
<sequence length="216" mass="23934">MKRKDITNATHHNRVNILVPFDINGTLITCGTFKEYCEVLDINDITNSIFYESNILVGPRLNEKSVAFIAGRYLLFGKKDNDADARDTSDKTRSVLIASTVIPSVKGVIWAGEFSAQNQQEPENSVLALYNISNVQDRVKWFCPLGDRPCGSKSGSELQPLSVVFKYSSISAVAAMRSESWIVLFIGTSDGQLIKLVLDEKFTPGCPTVLYKSDDE</sequence>
<dbReference type="Gene3D" id="2.130.10.10">
    <property type="entry name" value="YVTN repeat-like/Quinoprotein amine dehydrogenase"/>
    <property type="match status" value="2"/>
</dbReference>
<name>A0ABR3NGL5_9TELE</name>
<protein>
    <submittedName>
        <fullName evidence="1">Uncharacterized protein</fullName>
    </submittedName>
</protein>
<dbReference type="InterPro" id="IPR015943">
    <property type="entry name" value="WD40/YVTN_repeat-like_dom_sf"/>
</dbReference>
<comment type="caution">
    <text evidence="1">The sequence shown here is derived from an EMBL/GenBank/DDBJ whole genome shotgun (WGS) entry which is preliminary data.</text>
</comment>
<dbReference type="Proteomes" id="UP001558613">
    <property type="component" value="Unassembled WGS sequence"/>
</dbReference>
<evidence type="ECO:0000313" key="1">
    <source>
        <dbReference type="EMBL" id="KAL1275843.1"/>
    </source>
</evidence>
<dbReference type="EMBL" id="JAYMGO010000004">
    <property type="protein sequence ID" value="KAL1275843.1"/>
    <property type="molecule type" value="Genomic_DNA"/>
</dbReference>